<dbReference type="EMBL" id="VSSQ01016647">
    <property type="protein sequence ID" value="MPM58206.1"/>
    <property type="molecule type" value="Genomic_DNA"/>
</dbReference>
<name>A0A645AZI7_9ZZZZ</name>
<reference evidence="1" key="1">
    <citation type="submission" date="2019-08" db="EMBL/GenBank/DDBJ databases">
        <authorList>
            <person name="Kucharzyk K."/>
            <person name="Murdoch R.W."/>
            <person name="Higgins S."/>
            <person name="Loffler F."/>
        </authorList>
    </citation>
    <scope>NUCLEOTIDE SEQUENCE</scope>
</reference>
<sequence>MELPHAGPAQLVIGNSVEIEGPLGGGEAADGIAVRQPRLFRVGRQRVRPQFHRHLRKRHVAGIGQSLLKRLLAVGTGADNGVVPNLHRALAIPGPGVVVLEFFNGRRPGHGLENGARRECGGKEPVQIRALVPVAVQNI</sequence>
<organism evidence="1">
    <name type="scientific">bioreactor metagenome</name>
    <dbReference type="NCBI Taxonomy" id="1076179"/>
    <lineage>
        <taxon>unclassified sequences</taxon>
        <taxon>metagenomes</taxon>
        <taxon>ecological metagenomes</taxon>
    </lineage>
</organism>
<gene>
    <name evidence="1" type="ORF">SDC9_105036</name>
</gene>
<protein>
    <submittedName>
        <fullName evidence="1">Uncharacterized protein</fullName>
    </submittedName>
</protein>
<evidence type="ECO:0000313" key="1">
    <source>
        <dbReference type="EMBL" id="MPM58206.1"/>
    </source>
</evidence>
<proteinExistence type="predicted"/>
<dbReference type="AlphaFoldDB" id="A0A645AZI7"/>
<comment type="caution">
    <text evidence="1">The sequence shown here is derived from an EMBL/GenBank/DDBJ whole genome shotgun (WGS) entry which is preliminary data.</text>
</comment>
<accession>A0A645AZI7</accession>